<organism evidence="5 6">
    <name type="scientific">Ruficoccus amylovorans</name>
    <dbReference type="NCBI Taxonomy" id="1804625"/>
    <lineage>
        <taxon>Bacteria</taxon>
        <taxon>Pseudomonadati</taxon>
        <taxon>Verrucomicrobiota</taxon>
        <taxon>Opitutia</taxon>
        <taxon>Puniceicoccales</taxon>
        <taxon>Cerasicoccaceae</taxon>
        <taxon>Ruficoccus</taxon>
    </lineage>
</organism>
<feature type="domain" description="Sulfatase N-terminal" evidence="4">
    <location>
        <begin position="6"/>
        <end position="282"/>
    </location>
</feature>
<evidence type="ECO:0000256" key="2">
    <source>
        <dbReference type="ARBA" id="ARBA00022723"/>
    </source>
</evidence>
<sequence length="441" mass="49359">MSHPIRNVIYIHTHDMGRYISPYGHQVSTPNLQAFARHGTLFRQAHCCGPTCSPSRAGLLTGVTPHESGMLGLAHRGFKFTHPEHHLAAYLRGQGFLTALCGIQHEFHSAPEQMPYEIVHEENLDTLAATDRGWTQHALDFLNQQHERPFFLSFGLFFPHRPFDPVDPELEPEAYVKPPDPLPDTPEIRKDMAEYRHAVAHSDTCIGRVLDAIRQHGLDKNSLVIITTDHGIAFPRMKCNLTAHGTGVTLMMDYPGNPASGQAVDALVSHLDVYPTVCDLLGLPAPEHLEGFSMRPLFEGSAPEIREDLFSEVSFHAASEPMRSVRTQRYNLIRLFDQDLRRPLSNIDQSPSKALLLKTGWGETPREEIQLYDLLLDPNESRNLAHDPACADILTEMNQRLENWMHDTDDPLLNGPLAQPTGAVINTRESVDPAAGPFIRT</sequence>
<dbReference type="EMBL" id="JACHVB010000020">
    <property type="protein sequence ID" value="MBC2593997.1"/>
    <property type="molecule type" value="Genomic_DNA"/>
</dbReference>
<keyword evidence="6" id="KW-1185">Reference proteome</keyword>
<dbReference type="AlphaFoldDB" id="A0A842HEJ4"/>
<dbReference type="Gene3D" id="3.40.720.10">
    <property type="entry name" value="Alkaline Phosphatase, subunit A"/>
    <property type="match status" value="1"/>
</dbReference>
<evidence type="ECO:0000313" key="6">
    <source>
        <dbReference type="Proteomes" id="UP000546464"/>
    </source>
</evidence>
<evidence type="ECO:0000259" key="4">
    <source>
        <dbReference type="Pfam" id="PF00884"/>
    </source>
</evidence>
<dbReference type="GO" id="GO:0046872">
    <property type="term" value="F:metal ion binding"/>
    <property type="evidence" value="ECO:0007669"/>
    <property type="project" value="UniProtKB-KW"/>
</dbReference>
<dbReference type="PROSITE" id="PS00523">
    <property type="entry name" value="SULFATASE_1"/>
    <property type="match status" value="1"/>
</dbReference>
<reference evidence="5 6" key="1">
    <citation type="submission" date="2020-07" db="EMBL/GenBank/DDBJ databases">
        <authorList>
            <person name="Feng X."/>
        </authorList>
    </citation>
    <scope>NUCLEOTIDE SEQUENCE [LARGE SCALE GENOMIC DNA]</scope>
    <source>
        <strain evidence="5 6">JCM31066</strain>
    </source>
</reference>
<dbReference type="PANTHER" id="PTHR45953">
    <property type="entry name" value="IDURONATE 2-SULFATASE"/>
    <property type="match status" value="1"/>
</dbReference>
<dbReference type="Proteomes" id="UP000546464">
    <property type="component" value="Unassembled WGS sequence"/>
</dbReference>
<accession>A0A842HEJ4</accession>
<dbReference type="GO" id="GO:0005737">
    <property type="term" value="C:cytoplasm"/>
    <property type="evidence" value="ECO:0007669"/>
    <property type="project" value="TreeGrafter"/>
</dbReference>
<dbReference type="CDD" id="cd16027">
    <property type="entry name" value="SGSH"/>
    <property type="match status" value="1"/>
</dbReference>
<dbReference type="PANTHER" id="PTHR45953:SF1">
    <property type="entry name" value="IDURONATE 2-SULFATASE"/>
    <property type="match status" value="1"/>
</dbReference>
<keyword evidence="3" id="KW-0378">Hydrolase</keyword>
<dbReference type="GO" id="GO:0008484">
    <property type="term" value="F:sulfuric ester hydrolase activity"/>
    <property type="evidence" value="ECO:0007669"/>
    <property type="project" value="TreeGrafter"/>
</dbReference>
<protein>
    <submittedName>
        <fullName evidence="5">Sulfatase</fullName>
    </submittedName>
</protein>
<name>A0A842HEJ4_9BACT</name>
<evidence type="ECO:0000256" key="1">
    <source>
        <dbReference type="ARBA" id="ARBA00008779"/>
    </source>
</evidence>
<dbReference type="SUPFAM" id="SSF53649">
    <property type="entry name" value="Alkaline phosphatase-like"/>
    <property type="match status" value="1"/>
</dbReference>
<dbReference type="InterPro" id="IPR017850">
    <property type="entry name" value="Alkaline_phosphatase_core_sf"/>
</dbReference>
<dbReference type="InterPro" id="IPR024607">
    <property type="entry name" value="Sulfatase_CS"/>
</dbReference>
<evidence type="ECO:0000256" key="3">
    <source>
        <dbReference type="ARBA" id="ARBA00022801"/>
    </source>
</evidence>
<dbReference type="Pfam" id="PF00884">
    <property type="entry name" value="Sulfatase"/>
    <property type="match status" value="1"/>
</dbReference>
<evidence type="ECO:0000313" key="5">
    <source>
        <dbReference type="EMBL" id="MBC2593997.1"/>
    </source>
</evidence>
<gene>
    <name evidence="5" type="ORF">H5P28_06950</name>
</gene>
<keyword evidence="2" id="KW-0479">Metal-binding</keyword>
<proteinExistence type="inferred from homology"/>
<dbReference type="InterPro" id="IPR000917">
    <property type="entry name" value="Sulfatase_N"/>
</dbReference>
<dbReference type="RefSeq" id="WP_185674982.1">
    <property type="nucleotide sequence ID" value="NZ_JACHVB010000020.1"/>
</dbReference>
<comment type="similarity">
    <text evidence="1">Belongs to the sulfatase family.</text>
</comment>
<comment type="caution">
    <text evidence="5">The sequence shown here is derived from an EMBL/GenBank/DDBJ whole genome shotgun (WGS) entry which is preliminary data.</text>
</comment>